<feature type="transmembrane region" description="Helical" evidence="3">
    <location>
        <begin position="282"/>
        <end position="302"/>
    </location>
</feature>
<keyword evidence="5" id="KW-0808">Transferase</keyword>
<gene>
    <name evidence="5" type="ORF">ABNW52_06715</name>
</gene>
<feature type="transmembrane region" description="Helical" evidence="3">
    <location>
        <begin position="231"/>
        <end position="254"/>
    </location>
</feature>
<protein>
    <recommendedName>
        <fullName evidence="1">diguanylate cyclase</fullName>
        <ecNumber evidence="1">2.7.7.65</ecNumber>
    </recommendedName>
</protein>
<feature type="transmembrane region" description="Helical" evidence="3">
    <location>
        <begin position="193"/>
        <end position="211"/>
    </location>
</feature>
<dbReference type="CDD" id="cd01949">
    <property type="entry name" value="GGDEF"/>
    <property type="match status" value="1"/>
</dbReference>
<dbReference type="Proteomes" id="UP001433638">
    <property type="component" value="Unassembled WGS sequence"/>
</dbReference>
<evidence type="ECO:0000256" key="2">
    <source>
        <dbReference type="ARBA" id="ARBA00034247"/>
    </source>
</evidence>
<sequence>MSSTPTASSAVPLANGFYQPLPLTVLRTPSRGRWQLALAWLLSLATCLWLGVVQLYGGWYGYSVSYGGLSFVVSIYPPLTIATLWVLWFGYVWGASLAYLSTLLVAFLSGLPPGWALLFAFANPLGLLVMALVYQHVNVRYVPSSLASLLFFVTICFISAVSSATGSFIWSYSNKLSAMGAFAVWQGWWSGNFLQSITTCGPLLLLTPWLLRWRQQRWPQAAGQSPLQPRWALLVALTSLGGVLAFLWLSFLLADRSVMTMGGDSSGAWQQRALLYRDSAMSVYWVLSVLLLALVFLGYRFFMQRTLQLKLAAERVAYERDLALRRQGEAEVARNALHQLNLELAVRMSEVEQLQAQLHEQASRDPLTGLYNRRYLHQRLPQLLQRAQRGGQALCVVLIDLDHFKAVNDQHGHASGDAVLKLFAGLFAGLLQPEDIVARYGGEEFCLVLPQRTPDEVEVLLRALQAAYSGSRLPCASGELRGLSFSAGIALAQGGQDSEDSLLQQADAALYQAKAAGRNGWRQYLPAVV</sequence>
<dbReference type="NCBIfam" id="TIGR00254">
    <property type="entry name" value="GGDEF"/>
    <property type="match status" value="1"/>
</dbReference>
<feature type="domain" description="GGDEF" evidence="4">
    <location>
        <begin position="392"/>
        <end position="526"/>
    </location>
</feature>
<dbReference type="SMART" id="SM00267">
    <property type="entry name" value="GGDEF"/>
    <property type="match status" value="1"/>
</dbReference>
<dbReference type="InterPro" id="IPR050469">
    <property type="entry name" value="Diguanylate_Cyclase"/>
</dbReference>
<dbReference type="EMBL" id="JBEFLD010000003">
    <property type="protein sequence ID" value="MEQ6290301.1"/>
    <property type="molecule type" value="Genomic_DNA"/>
</dbReference>
<dbReference type="GO" id="GO:0052621">
    <property type="term" value="F:diguanylate cyclase activity"/>
    <property type="evidence" value="ECO:0007669"/>
    <property type="project" value="UniProtKB-EC"/>
</dbReference>
<evidence type="ECO:0000313" key="6">
    <source>
        <dbReference type="Proteomes" id="UP001433638"/>
    </source>
</evidence>
<feature type="transmembrane region" description="Helical" evidence="3">
    <location>
        <begin position="59"/>
        <end position="79"/>
    </location>
</feature>
<feature type="transmembrane region" description="Helical" evidence="3">
    <location>
        <begin position="86"/>
        <end position="108"/>
    </location>
</feature>
<dbReference type="RefSeq" id="WP_349585674.1">
    <property type="nucleotide sequence ID" value="NZ_JBEFLD010000003.1"/>
</dbReference>
<dbReference type="Gene3D" id="3.30.70.270">
    <property type="match status" value="1"/>
</dbReference>
<organism evidence="5 6">
    <name type="scientific">Vogesella oryzagri</name>
    <dbReference type="NCBI Taxonomy" id="3160864"/>
    <lineage>
        <taxon>Bacteria</taxon>
        <taxon>Pseudomonadati</taxon>
        <taxon>Pseudomonadota</taxon>
        <taxon>Betaproteobacteria</taxon>
        <taxon>Neisseriales</taxon>
        <taxon>Chromobacteriaceae</taxon>
        <taxon>Vogesella</taxon>
    </lineage>
</organism>
<comment type="catalytic activity">
    <reaction evidence="2">
        <text>2 GTP = 3',3'-c-di-GMP + 2 diphosphate</text>
        <dbReference type="Rhea" id="RHEA:24898"/>
        <dbReference type="ChEBI" id="CHEBI:33019"/>
        <dbReference type="ChEBI" id="CHEBI:37565"/>
        <dbReference type="ChEBI" id="CHEBI:58805"/>
        <dbReference type="EC" id="2.7.7.65"/>
    </reaction>
</comment>
<accession>A0ABV1M2Q5</accession>
<evidence type="ECO:0000256" key="1">
    <source>
        <dbReference type="ARBA" id="ARBA00012528"/>
    </source>
</evidence>
<keyword evidence="3" id="KW-1133">Transmembrane helix</keyword>
<reference evidence="5" key="1">
    <citation type="submission" date="2024-06" db="EMBL/GenBank/DDBJ databases">
        <title>Genome sequence of Vogesella sp. MAHUQ-64.</title>
        <authorList>
            <person name="Huq M.A."/>
        </authorList>
    </citation>
    <scope>NUCLEOTIDE SEQUENCE</scope>
    <source>
        <strain evidence="5">MAHUQ-64</strain>
    </source>
</reference>
<evidence type="ECO:0000313" key="5">
    <source>
        <dbReference type="EMBL" id="MEQ6290301.1"/>
    </source>
</evidence>
<dbReference type="PROSITE" id="PS50887">
    <property type="entry name" value="GGDEF"/>
    <property type="match status" value="1"/>
</dbReference>
<keyword evidence="6" id="KW-1185">Reference proteome</keyword>
<dbReference type="InterPro" id="IPR043128">
    <property type="entry name" value="Rev_trsase/Diguanyl_cyclase"/>
</dbReference>
<dbReference type="InterPro" id="IPR000160">
    <property type="entry name" value="GGDEF_dom"/>
</dbReference>
<comment type="caution">
    <text evidence="5">The sequence shown here is derived from an EMBL/GenBank/DDBJ whole genome shotgun (WGS) entry which is preliminary data.</text>
</comment>
<dbReference type="PANTHER" id="PTHR45138">
    <property type="entry name" value="REGULATORY COMPONENTS OF SENSORY TRANSDUCTION SYSTEM"/>
    <property type="match status" value="1"/>
</dbReference>
<keyword evidence="5" id="KW-0548">Nucleotidyltransferase</keyword>
<dbReference type="Pfam" id="PF00990">
    <property type="entry name" value="GGDEF"/>
    <property type="match status" value="1"/>
</dbReference>
<dbReference type="EC" id="2.7.7.65" evidence="1"/>
<dbReference type="PANTHER" id="PTHR45138:SF9">
    <property type="entry name" value="DIGUANYLATE CYCLASE DGCM-RELATED"/>
    <property type="match status" value="1"/>
</dbReference>
<feature type="transmembrane region" description="Helical" evidence="3">
    <location>
        <begin position="114"/>
        <end position="134"/>
    </location>
</feature>
<proteinExistence type="predicted"/>
<evidence type="ECO:0000259" key="4">
    <source>
        <dbReference type="PROSITE" id="PS50887"/>
    </source>
</evidence>
<name>A0ABV1M2Q5_9NEIS</name>
<keyword evidence="3" id="KW-0472">Membrane</keyword>
<keyword evidence="3" id="KW-0812">Transmembrane</keyword>
<dbReference type="InterPro" id="IPR029787">
    <property type="entry name" value="Nucleotide_cyclase"/>
</dbReference>
<dbReference type="SUPFAM" id="SSF55073">
    <property type="entry name" value="Nucleotide cyclase"/>
    <property type="match status" value="1"/>
</dbReference>
<feature type="transmembrane region" description="Helical" evidence="3">
    <location>
        <begin position="146"/>
        <end position="173"/>
    </location>
</feature>
<evidence type="ECO:0000256" key="3">
    <source>
        <dbReference type="SAM" id="Phobius"/>
    </source>
</evidence>
<feature type="transmembrane region" description="Helical" evidence="3">
    <location>
        <begin position="36"/>
        <end position="53"/>
    </location>
</feature>